<comment type="caution">
    <text evidence="3">The sequence shown here is derived from an EMBL/GenBank/DDBJ whole genome shotgun (WGS) entry which is preliminary data.</text>
</comment>
<dbReference type="AlphaFoldDB" id="A0AAE0JU97"/>
<accession>A0AAE0JU97</accession>
<reference evidence="3" key="1">
    <citation type="journal article" date="2023" name="Mol. Phylogenet. Evol.">
        <title>Genome-scale phylogeny and comparative genomics of the fungal order Sordariales.</title>
        <authorList>
            <person name="Hensen N."/>
            <person name="Bonometti L."/>
            <person name="Westerberg I."/>
            <person name="Brannstrom I.O."/>
            <person name="Guillou S."/>
            <person name="Cros-Aarteil S."/>
            <person name="Calhoun S."/>
            <person name="Haridas S."/>
            <person name="Kuo A."/>
            <person name="Mondo S."/>
            <person name="Pangilinan J."/>
            <person name="Riley R."/>
            <person name="LaButti K."/>
            <person name="Andreopoulos B."/>
            <person name="Lipzen A."/>
            <person name="Chen C."/>
            <person name="Yan M."/>
            <person name="Daum C."/>
            <person name="Ng V."/>
            <person name="Clum A."/>
            <person name="Steindorff A."/>
            <person name="Ohm R.A."/>
            <person name="Martin F."/>
            <person name="Silar P."/>
            <person name="Natvig D.O."/>
            <person name="Lalanne C."/>
            <person name="Gautier V."/>
            <person name="Ament-Velasquez S.L."/>
            <person name="Kruys A."/>
            <person name="Hutchinson M.I."/>
            <person name="Powell A.J."/>
            <person name="Barry K."/>
            <person name="Miller A.N."/>
            <person name="Grigoriev I.V."/>
            <person name="Debuchy R."/>
            <person name="Gladieux P."/>
            <person name="Hiltunen Thoren M."/>
            <person name="Johannesson H."/>
        </authorList>
    </citation>
    <scope>NUCLEOTIDE SEQUENCE</scope>
    <source>
        <strain evidence="3">CBS 958.72</strain>
    </source>
</reference>
<sequence length="214" mass="22799">MPNNHRVGPPGKISSAIRSMAIIIFLLLLSAPCTQTSDVPRRQQPGRRLRPPPPFSAISTTPSTTTSSTEFFRATRQSTPPLNTNTTGATVTTTDTGALESATIWTTVPMAQVMTMEPFCVNAADPDQGIGNHCVCKNGATLTPIPYSTGKNLSDYQPCAYTTVDLANTTSLAAVNSTVTTAANGSAVLVTPGPRRVRDFVVVETLRGRYKSHF</sequence>
<keyword evidence="2" id="KW-0732">Signal</keyword>
<name>A0AAE0JU97_9PEZI</name>
<evidence type="ECO:0000313" key="4">
    <source>
        <dbReference type="Proteomes" id="UP001287356"/>
    </source>
</evidence>
<evidence type="ECO:0000256" key="2">
    <source>
        <dbReference type="SAM" id="SignalP"/>
    </source>
</evidence>
<reference evidence="3" key="2">
    <citation type="submission" date="2023-06" db="EMBL/GenBank/DDBJ databases">
        <authorList>
            <consortium name="Lawrence Berkeley National Laboratory"/>
            <person name="Haridas S."/>
            <person name="Hensen N."/>
            <person name="Bonometti L."/>
            <person name="Westerberg I."/>
            <person name="Brannstrom I.O."/>
            <person name="Guillou S."/>
            <person name="Cros-Aarteil S."/>
            <person name="Calhoun S."/>
            <person name="Kuo A."/>
            <person name="Mondo S."/>
            <person name="Pangilinan J."/>
            <person name="Riley R."/>
            <person name="Labutti K."/>
            <person name="Andreopoulos B."/>
            <person name="Lipzen A."/>
            <person name="Chen C."/>
            <person name="Yanf M."/>
            <person name="Daum C."/>
            <person name="Ng V."/>
            <person name="Clum A."/>
            <person name="Steindorff A."/>
            <person name="Ohm R."/>
            <person name="Martin F."/>
            <person name="Silar P."/>
            <person name="Natvig D."/>
            <person name="Lalanne C."/>
            <person name="Gautier V."/>
            <person name="Ament-Velasquez S.L."/>
            <person name="Kruys A."/>
            <person name="Hutchinson M.I."/>
            <person name="Powell A.J."/>
            <person name="Barry K."/>
            <person name="Miller A.N."/>
            <person name="Grigoriev I.V."/>
            <person name="Debuchy R."/>
            <person name="Gladieux P."/>
            <person name="Thoren M.H."/>
            <person name="Johannesson H."/>
        </authorList>
    </citation>
    <scope>NUCLEOTIDE SEQUENCE</scope>
    <source>
        <strain evidence="3">CBS 958.72</strain>
    </source>
</reference>
<protein>
    <submittedName>
        <fullName evidence="3">Uncharacterized protein</fullName>
    </submittedName>
</protein>
<proteinExistence type="predicted"/>
<gene>
    <name evidence="3" type="ORF">B0T24DRAFT_98912</name>
</gene>
<feature type="chain" id="PRO_5042140218" evidence="2">
    <location>
        <begin position="37"/>
        <end position="214"/>
    </location>
</feature>
<evidence type="ECO:0000313" key="3">
    <source>
        <dbReference type="EMBL" id="KAK3361969.1"/>
    </source>
</evidence>
<feature type="compositionally biased region" description="Low complexity" evidence="1">
    <location>
        <begin position="56"/>
        <end position="68"/>
    </location>
</feature>
<feature type="region of interest" description="Disordered" evidence="1">
    <location>
        <begin position="36"/>
        <end position="68"/>
    </location>
</feature>
<organism evidence="3 4">
    <name type="scientific">Lasiosphaeria ovina</name>
    <dbReference type="NCBI Taxonomy" id="92902"/>
    <lineage>
        <taxon>Eukaryota</taxon>
        <taxon>Fungi</taxon>
        <taxon>Dikarya</taxon>
        <taxon>Ascomycota</taxon>
        <taxon>Pezizomycotina</taxon>
        <taxon>Sordariomycetes</taxon>
        <taxon>Sordariomycetidae</taxon>
        <taxon>Sordariales</taxon>
        <taxon>Lasiosphaeriaceae</taxon>
        <taxon>Lasiosphaeria</taxon>
    </lineage>
</organism>
<evidence type="ECO:0000256" key="1">
    <source>
        <dbReference type="SAM" id="MobiDB-lite"/>
    </source>
</evidence>
<dbReference type="Proteomes" id="UP001287356">
    <property type="component" value="Unassembled WGS sequence"/>
</dbReference>
<feature type="signal peptide" evidence="2">
    <location>
        <begin position="1"/>
        <end position="36"/>
    </location>
</feature>
<keyword evidence="4" id="KW-1185">Reference proteome</keyword>
<dbReference type="EMBL" id="JAULSN010000010">
    <property type="protein sequence ID" value="KAK3361969.1"/>
    <property type="molecule type" value="Genomic_DNA"/>
</dbReference>